<feature type="domain" description="DUF155" evidence="3">
    <location>
        <begin position="260"/>
        <end position="428"/>
    </location>
</feature>
<name>A0A813DGM7_POLGL</name>
<dbReference type="InterPro" id="IPR003734">
    <property type="entry name" value="DUF155"/>
</dbReference>
<feature type="region of interest" description="Disordered" evidence="2">
    <location>
        <begin position="44"/>
        <end position="173"/>
    </location>
</feature>
<keyword evidence="5" id="KW-1185">Reference proteome</keyword>
<evidence type="ECO:0000313" key="4">
    <source>
        <dbReference type="EMBL" id="CAE8585150.1"/>
    </source>
</evidence>
<reference evidence="4" key="1">
    <citation type="submission" date="2021-02" db="EMBL/GenBank/DDBJ databases">
        <authorList>
            <person name="Dougan E. K."/>
            <person name="Rhodes N."/>
            <person name="Thang M."/>
            <person name="Chan C."/>
        </authorList>
    </citation>
    <scope>NUCLEOTIDE SEQUENCE</scope>
</reference>
<feature type="compositionally biased region" description="Low complexity" evidence="2">
    <location>
        <begin position="85"/>
        <end position="110"/>
    </location>
</feature>
<comment type="similarity">
    <text evidence="1">Belongs to the RMD1/sif2 family.</text>
</comment>
<dbReference type="OMA" id="IYWRANS"/>
<dbReference type="PANTHER" id="PTHR16255">
    <property type="entry name" value="REQUIRED FOR MEIOTIC NUCLEAR DIVISION PROTEIN 1 HOMOLOG"/>
    <property type="match status" value="1"/>
</dbReference>
<proteinExistence type="inferred from homology"/>
<dbReference type="InterPro" id="IPR051624">
    <property type="entry name" value="RMD1/Sad1-interacting"/>
</dbReference>
<evidence type="ECO:0000256" key="1">
    <source>
        <dbReference type="ARBA" id="ARBA00008306"/>
    </source>
</evidence>
<feature type="region of interest" description="Disordered" evidence="2">
    <location>
        <begin position="1"/>
        <end position="28"/>
    </location>
</feature>
<protein>
    <recommendedName>
        <fullName evidence="3">DUF155 domain-containing protein</fullName>
    </recommendedName>
</protein>
<feature type="compositionally biased region" description="Basic and acidic residues" evidence="2">
    <location>
        <begin position="68"/>
        <end position="77"/>
    </location>
</feature>
<accession>A0A813DGM7</accession>
<evidence type="ECO:0000313" key="5">
    <source>
        <dbReference type="Proteomes" id="UP000654075"/>
    </source>
</evidence>
<dbReference type="Pfam" id="PF02582">
    <property type="entry name" value="DUF155"/>
    <property type="match status" value="1"/>
</dbReference>
<dbReference type="OrthoDB" id="18302at2759"/>
<dbReference type="PANTHER" id="PTHR16255:SF1">
    <property type="entry name" value="REQUIRED FOR MEIOTIC NUCLEAR DIVISION PROTEIN 1 HOMOLOG"/>
    <property type="match status" value="1"/>
</dbReference>
<dbReference type="EMBL" id="CAJNNV010001482">
    <property type="protein sequence ID" value="CAE8585150.1"/>
    <property type="molecule type" value="Genomic_DNA"/>
</dbReference>
<evidence type="ECO:0000256" key="2">
    <source>
        <dbReference type="SAM" id="MobiDB-lite"/>
    </source>
</evidence>
<evidence type="ECO:0000259" key="3">
    <source>
        <dbReference type="Pfam" id="PF02582"/>
    </source>
</evidence>
<feature type="compositionally biased region" description="Polar residues" evidence="2">
    <location>
        <begin position="140"/>
        <end position="158"/>
    </location>
</feature>
<dbReference type="Proteomes" id="UP000654075">
    <property type="component" value="Unassembled WGS sequence"/>
</dbReference>
<dbReference type="AlphaFoldDB" id="A0A813DGM7"/>
<dbReference type="GO" id="GO:0005739">
    <property type="term" value="C:mitochondrion"/>
    <property type="evidence" value="ECO:0007669"/>
    <property type="project" value="UniProtKB-ARBA"/>
</dbReference>
<gene>
    <name evidence="4" type="ORF">PGLA1383_LOCUS4065</name>
</gene>
<sequence length="545" mass="59545">MDRGAEEDNSSDAAEPVPMPQPAGAGRVTLNFLRPLNALVARRRSLDSDADASAGEVLPTRRPRARRPTLEVAERNRSRPGVALASQAAAASTASRPPGAPPGARGSGQQTAARRRPVGTRTLATPGFLTVRGTVGAQRARSSSQGAQGRTTSAQGRRTLSRGPAGPRTWAGKLPSEPCDENCFAFCLAESVDTKGLESSWLKSLRQRATAIAANAALMAASIAAGGSIPTTTSNVFREDVTVVRLDKELMLLKIGSKDCFVFGFGCLVCWGCWPSDVKAAKDALRPFLVKPVLPQDVVGDHLGISFRGGKSPEVPLSSRDPSTFERVALAYALAQSVKLEVLENRIDRYIVQTRSIPHELAKTGHVRLSSKKVNKMIGGICVLRNQVNLETDILDTPNVFWDYEDYEPLYQTCRQNLDVDRRVAVVNQRFEVLQDLFDVLEGELNERNESRLMWIIIWLCALEAAFSAIKLVLHGIIPLDFLGIYWRANSELDTNDLDTNVTVLGERTAGKHPPFLPILGPLCWAFKQVPWSKFQDALNWLPGF</sequence>
<comment type="caution">
    <text evidence="4">The sequence shown here is derived from an EMBL/GenBank/DDBJ whole genome shotgun (WGS) entry which is preliminary data.</text>
</comment>
<organism evidence="4 5">
    <name type="scientific">Polarella glacialis</name>
    <name type="common">Dinoflagellate</name>
    <dbReference type="NCBI Taxonomy" id="89957"/>
    <lineage>
        <taxon>Eukaryota</taxon>
        <taxon>Sar</taxon>
        <taxon>Alveolata</taxon>
        <taxon>Dinophyceae</taxon>
        <taxon>Suessiales</taxon>
        <taxon>Suessiaceae</taxon>
        <taxon>Polarella</taxon>
    </lineage>
</organism>